<sequence>VLDAILRNYNAMLFQADGCWKIISLSEVFDPAFEVRAYSPAGTLLTGTDTSSEPLRILESKLATGPRELFWINGVQDSTSIAAAQIVKATVGLQ</sequence>
<proteinExistence type="predicted"/>
<organism evidence="1">
    <name type="scientific">Tanacetum cinerariifolium</name>
    <name type="common">Dalmatian daisy</name>
    <name type="synonym">Chrysanthemum cinerariifolium</name>
    <dbReference type="NCBI Taxonomy" id="118510"/>
    <lineage>
        <taxon>Eukaryota</taxon>
        <taxon>Viridiplantae</taxon>
        <taxon>Streptophyta</taxon>
        <taxon>Embryophyta</taxon>
        <taxon>Tracheophyta</taxon>
        <taxon>Spermatophyta</taxon>
        <taxon>Magnoliopsida</taxon>
        <taxon>eudicotyledons</taxon>
        <taxon>Gunneridae</taxon>
        <taxon>Pentapetalae</taxon>
        <taxon>asterids</taxon>
        <taxon>campanulids</taxon>
        <taxon>Asterales</taxon>
        <taxon>Asteraceae</taxon>
        <taxon>Asteroideae</taxon>
        <taxon>Anthemideae</taxon>
        <taxon>Anthemidinae</taxon>
        <taxon>Tanacetum</taxon>
    </lineage>
</organism>
<evidence type="ECO:0000313" key="1">
    <source>
        <dbReference type="EMBL" id="GFD55291.1"/>
    </source>
</evidence>
<name>A0A699XEM2_TANCI</name>
<comment type="caution">
    <text evidence="1">The sequence shown here is derived from an EMBL/GenBank/DDBJ whole genome shotgun (WGS) entry which is preliminary data.</text>
</comment>
<protein>
    <submittedName>
        <fullName evidence="1">Uncharacterized protein</fullName>
    </submittedName>
</protein>
<dbReference type="AlphaFoldDB" id="A0A699XEM2"/>
<feature type="non-terminal residue" evidence="1">
    <location>
        <position position="94"/>
    </location>
</feature>
<dbReference type="EMBL" id="BKCJ011816286">
    <property type="protein sequence ID" value="GFD55291.1"/>
    <property type="molecule type" value="Genomic_DNA"/>
</dbReference>
<feature type="non-terminal residue" evidence="1">
    <location>
        <position position="1"/>
    </location>
</feature>
<gene>
    <name evidence="1" type="ORF">Tci_927260</name>
</gene>
<reference evidence="1" key="1">
    <citation type="journal article" date="2019" name="Sci. Rep.">
        <title>Draft genome of Tanacetum cinerariifolium, the natural source of mosquito coil.</title>
        <authorList>
            <person name="Yamashiro T."/>
            <person name="Shiraishi A."/>
            <person name="Satake H."/>
            <person name="Nakayama K."/>
        </authorList>
    </citation>
    <scope>NUCLEOTIDE SEQUENCE</scope>
</reference>
<accession>A0A699XEM2</accession>